<name>A0ABS8FWR4_9FIRM</name>
<feature type="compositionally biased region" description="Low complexity" evidence="1">
    <location>
        <begin position="186"/>
        <end position="198"/>
    </location>
</feature>
<accession>A0ABS8FWR4</accession>
<feature type="region of interest" description="Disordered" evidence="1">
    <location>
        <begin position="137"/>
        <end position="231"/>
    </location>
</feature>
<comment type="caution">
    <text evidence="2">The sequence shown here is derived from an EMBL/GenBank/DDBJ whole genome shotgun (WGS) entry which is preliminary data.</text>
</comment>
<feature type="compositionally biased region" description="Low complexity" evidence="1">
    <location>
        <begin position="149"/>
        <end position="178"/>
    </location>
</feature>
<evidence type="ECO:0000256" key="1">
    <source>
        <dbReference type="SAM" id="MobiDB-lite"/>
    </source>
</evidence>
<keyword evidence="3" id="KW-1185">Reference proteome</keyword>
<reference evidence="2 3" key="1">
    <citation type="submission" date="2021-10" db="EMBL/GenBank/DDBJ databases">
        <title>Anaerobic single-cell dispensing facilitates the cultivation of human gut bacteria.</title>
        <authorList>
            <person name="Afrizal A."/>
        </authorList>
    </citation>
    <scope>NUCLEOTIDE SEQUENCE [LARGE SCALE GENOMIC DNA]</scope>
    <source>
        <strain evidence="2 3">CLA-AA-H200</strain>
    </source>
</reference>
<evidence type="ECO:0000313" key="2">
    <source>
        <dbReference type="EMBL" id="MCC2254034.1"/>
    </source>
</evidence>
<evidence type="ECO:0000313" key="3">
    <source>
        <dbReference type="Proteomes" id="UP001198151"/>
    </source>
</evidence>
<dbReference type="Proteomes" id="UP001198151">
    <property type="component" value="Unassembled WGS sequence"/>
</dbReference>
<evidence type="ECO:0008006" key="4">
    <source>
        <dbReference type="Google" id="ProtNLM"/>
    </source>
</evidence>
<gene>
    <name evidence="2" type="ORF">LKD70_06220</name>
</gene>
<organism evidence="2 3">
    <name type="scientific">Ruminococcus turbiniformis</name>
    <dbReference type="NCBI Taxonomy" id="2881258"/>
    <lineage>
        <taxon>Bacteria</taxon>
        <taxon>Bacillati</taxon>
        <taxon>Bacillota</taxon>
        <taxon>Clostridia</taxon>
        <taxon>Eubacteriales</taxon>
        <taxon>Oscillospiraceae</taxon>
        <taxon>Ruminococcus</taxon>
    </lineage>
</organism>
<protein>
    <recommendedName>
        <fullName evidence="4">Leucine-rich repeat domain-containing protein</fullName>
    </recommendedName>
</protein>
<dbReference type="EMBL" id="JAJEQX010000008">
    <property type="protein sequence ID" value="MCC2254034.1"/>
    <property type="molecule type" value="Genomic_DNA"/>
</dbReference>
<dbReference type="RefSeq" id="WP_227707220.1">
    <property type="nucleotide sequence ID" value="NZ_JAJEQX010000008.1"/>
</dbReference>
<proteinExistence type="predicted"/>
<dbReference type="InterPro" id="IPR032675">
    <property type="entry name" value="LRR_dom_sf"/>
</dbReference>
<dbReference type="Gene3D" id="3.80.10.10">
    <property type="entry name" value="Ribonuclease Inhibitor"/>
    <property type="match status" value="1"/>
</dbReference>
<sequence length="397" mass="41012">MEWCLEFYEGKKQEHYMRRLARTASVMLSLGLLILSTDGTAGRHAVKPSENTFSVNSRIPEEQEPLSVSGAGAPGGIAERTLSGNILTASAILPGTEAAETAPPEREAETEDLAVQFDPDTGAPGMGIADTEAADTAVPGVDIPGGNTGNTEENNPGPDIPDAGIPDTGVPDAGIPDADVPDADIPDAGIPDTDIPDAGIPDTDIPAEDDPAEDLPAGGDTEDENGDNTGSDAGMTILNGFYVSESGVICGIADPAAVVSDSCMTFPSSGCSGISADAFAAVPEGVREVYIPANITYIEEGAFSGFTEVEWYEMEPSGEFFTENGVIFSAGGTCLFAFPPARTDTYYVPSGVAAIAPGAFAGSQLSKLDIRACEQLDVSVLPEYIEVILPVRDGEVP</sequence>